<dbReference type="GO" id="GO:0016874">
    <property type="term" value="F:ligase activity"/>
    <property type="evidence" value="ECO:0007669"/>
    <property type="project" value="UniProtKB-KW"/>
</dbReference>
<organism evidence="12 13">
    <name type="scientific">Sapajus apella</name>
    <name type="common">Brown-capped capuchin</name>
    <name type="synonym">Cebus apella</name>
    <dbReference type="NCBI Taxonomy" id="9515"/>
    <lineage>
        <taxon>Eukaryota</taxon>
        <taxon>Metazoa</taxon>
        <taxon>Chordata</taxon>
        <taxon>Craniata</taxon>
        <taxon>Vertebrata</taxon>
        <taxon>Euteleostomi</taxon>
        <taxon>Mammalia</taxon>
        <taxon>Eutheria</taxon>
        <taxon>Euarchontoglires</taxon>
        <taxon>Primates</taxon>
        <taxon>Haplorrhini</taxon>
        <taxon>Platyrrhini</taxon>
        <taxon>Cebidae</taxon>
        <taxon>Cebinae</taxon>
        <taxon>Sapajus</taxon>
    </lineage>
</organism>
<evidence type="ECO:0000256" key="7">
    <source>
        <dbReference type="ARBA" id="ARBA00080634"/>
    </source>
</evidence>
<keyword evidence="12" id="KW-1185">Reference proteome</keyword>
<dbReference type="PROSITE" id="PS50089">
    <property type="entry name" value="ZF_RING_2"/>
    <property type="match status" value="1"/>
</dbReference>
<sequence length="326" mass="35569">MANWVFCNRCFQPPHRTSCFSLTNCGHVYCDACLGKGEKNECLICKVPCRTVLLSEHTDSDIQAFFMSIDSLCRKYSRETSKISEFQENHRKRLLAFYREKISRLEESLRKSVLQIEQLQSMRSSQQTAFSTITNSVSTKPHGCLLLPPHSSKPDRVESMDVDLSPSPIRKPEIAAGPARISVISPPQDGRMGSVSSRGPEHPGLTPSQRSVGKPLRIPPLQIPYKGPSLTPAPQLPNRVGRGGSPSFGVSQAGLPPKPPISISSLLQRQCSEVGGASSAGSAAPMWLRSSQAFTPAPTTAHELSCLMVSCELGCRQWELSPLLTG</sequence>
<dbReference type="PROSITE" id="PS00518">
    <property type="entry name" value="ZF_RING_1"/>
    <property type="match status" value="1"/>
</dbReference>
<evidence type="ECO:0000313" key="13">
    <source>
        <dbReference type="RefSeq" id="XP_032109719.1"/>
    </source>
</evidence>
<evidence type="ECO:0000256" key="2">
    <source>
        <dbReference type="ARBA" id="ARBA00022771"/>
    </source>
</evidence>
<dbReference type="CTD" id="285498"/>
<accession>A0A6J3FVA5</accession>
<dbReference type="PANTHER" id="PTHR22663:SF21">
    <property type="entry name" value="E3 SUMO-PROTEIN LIGASE RNF212-RELATED"/>
    <property type="match status" value="1"/>
</dbReference>
<dbReference type="GO" id="GO:0019789">
    <property type="term" value="F:SUMO transferase activity"/>
    <property type="evidence" value="ECO:0007669"/>
    <property type="project" value="InterPro"/>
</dbReference>
<dbReference type="GeneID" id="116533912"/>
<dbReference type="GO" id="GO:0000795">
    <property type="term" value="C:synaptonemal complex"/>
    <property type="evidence" value="ECO:0007669"/>
    <property type="project" value="InterPro"/>
</dbReference>
<evidence type="ECO:0000256" key="3">
    <source>
        <dbReference type="ARBA" id="ARBA00022833"/>
    </source>
</evidence>
<keyword evidence="3" id="KW-0862">Zinc</keyword>
<reference evidence="13" key="1">
    <citation type="submission" date="2025-08" db="UniProtKB">
        <authorList>
            <consortium name="RefSeq"/>
        </authorList>
    </citation>
    <scope>IDENTIFICATION</scope>
    <source>
        <tissue evidence="13">Blood</tissue>
    </source>
</reference>
<dbReference type="PANTHER" id="PTHR22663">
    <property type="entry name" value="RING FINGER PROTEIN NARYA-RELATED"/>
    <property type="match status" value="1"/>
</dbReference>
<dbReference type="InterPro" id="IPR042123">
    <property type="entry name" value="Zip3/RNF212-like"/>
</dbReference>
<proteinExistence type="predicted"/>
<evidence type="ECO:0000256" key="1">
    <source>
        <dbReference type="ARBA" id="ARBA00022723"/>
    </source>
</evidence>
<dbReference type="GO" id="GO:0007131">
    <property type="term" value="P:reciprocal meiotic recombination"/>
    <property type="evidence" value="ECO:0007669"/>
    <property type="project" value="InterPro"/>
</dbReference>
<evidence type="ECO:0000256" key="4">
    <source>
        <dbReference type="ARBA" id="ARBA00023254"/>
    </source>
</evidence>
<dbReference type="RefSeq" id="XP_032109719.1">
    <property type="nucleotide sequence ID" value="XM_032253828.1"/>
</dbReference>
<feature type="region of interest" description="Disordered" evidence="10">
    <location>
        <begin position="148"/>
        <end position="235"/>
    </location>
</feature>
<evidence type="ECO:0000256" key="5">
    <source>
        <dbReference type="ARBA" id="ARBA00059057"/>
    </source>
</evidence>
<evidence type="ECO:0000256" key="9">
    <source>
        <dbReference type="PROSITE-ProRule" id="PRU00175"/>
    </source>
</evidence>
<dbReference type="Pfam" id="PF14634">
    <property type="entry name" value="zf-RING_5"/>
    <property type="match status" value="1"/>
</dbReference>
<evidence type="ECO:0000256" key="6">
    <source>
        <dbReference type="ARBA" id="ARBA00074434"/>
    </source>
</evidence>
<dbReference type="CDD" id="cd16746">
    <property type="entry name" value="RING-HC_RNF212"/>
    <property type="match status" value="1"/>
</dbReference>
<dbReference type="InterPro" id="IPR017907">
    <property type="entry name" value="Znf_RING_CS"/>
</dbReference>
<keyword evidence="1" id="KW-0479">Metal-binding</keyword>
<dbReference type="FunFam" id="3.30.40.10:FF:000839">
    <property type="entry name" value="Ring finger protein 212"/>
    <property type="match status" value="1"/>
</dbReference>
<dbReference type="GO" id="GO:0016925">
    <property type="term" value="P:protein sumoylation"/>
    <property type="evidence" value="ECO:0007669"/>
    <property type="project" value="TreeGrafter"/>
</dbReference>
<dbReference type="InterPro" id="IPR001841">
    <property type="entry name" value="Znf_RING"/>
</dbReference>
<evidence type="ECO:0000259" key="11">
    <source>
        <dbReference type="PROSITE" id="PS50089"/>
    </source>
</evidence>
<evidence type="ECO:0000313" key="12">
    <source>
        <dbReference type="Proteomes" id="UP000504640"/>
    </source>
</evidence>
<keyword evidence="4" id="KW-0469">Meiosis</keyword>
<dbReference type="AlphaFoldDB" id="A0A6J3FVA5"/>
<comment type="function">
    <text evidence="5">SUMO E3 ligase that acts as a regulator of crossing-over during meiosis: required to couple chromosome synapsis to the formation of crossover-specific recombination complexes. Localizes to recombination sites and stabilizes meiosis-specific recombination factors, such as MutS-gamma complex proteins (MSH4 and MSH5) and TEX11. May mediate sumoylation of target proteins MSH4 and/or MSH5, leading to enhance their binding to recombination sites. Acts as a limiting factor for crossover designation and/or reinforcement and plays an antagonist role with CCNB1IP1/HEI10 in the regulation of meiotic recombination.</text>
</comment>
<feature type="domain" description="RING-type" evidence="11">
    <location>
        <begin position="7"/>
        <end position="46"/>
    </location>
</feature>
<name>A0A6J3FVA5_SAPAP</name>
<dbReference type="GO" id="GO:0008270">
    <property type="term" value="F:zinc ion binding"/>
    <property type="evidence" value="ECO:0007669"/>
    <property type="project" value="UniProtKB-KW"/>
</dbReference>
<protein>
    <recommendedName>
        <fullName evidence="6">Probable E3 SUMO-protein ligase RNF212</fullName>
    </recommendedName>
    <alternativeName>
        <fullName evidence="8">Probable E3 SUMO-protein transferase RNF212</fullName>
    </alternativeName>
    <alternativeName>
        <fullName evidence="7">RING finger protein 212</fullName>
    </alternativeName>
</protein>
<dbReference type="Proteomes" id="UP000504640">
    <property type="component" value="Unplaced"/>
</dbReference>
<evidence type="ECO:0000256" key="10">
    <source>
        <dbReference type="SAM" id="MobiDB-lite"/>
    </source>
</evidence>
<keyword evidence="2 9" id="KW-0863">Zinc-finger</keyword>
<gene>
    <name evidence="13" type="primary">RNF212</name>
</gene>
<dbReference type="GO" id="GO:0007129">
    <property type="term" value="P:homologous chromosome pairing at meiosis"/>
    <property type="evidence" value="ECO:0007669"/>
    <property type="project" value="TreeGrafter"/>
</dbReference>
<keyword evidence="13" id="KW-0436">Ligase</keyword>
<evidence type="ECO:0000256" key="8">
    <source>
        <dbReference type="ARBA" id="ARBA00083473"/>
    </source>
</evidence>